<dbReference type="InterPro" id="IPR017964">
    <property type="entry name" value="DNA-dir_DNA_pol_B_CS"/>
</dbReference>
<dbReference type="Proteomes" id="UP000121920">
    <property type="component" value="Segment"/>
</dbReference>
<keyword evidence="19" id="KW-1185">Reference proteome</keyword>
<evidence type="ECO:0000256" key="7">
    <source>
        <dbReference type="ARBA" id="ARBA00022705"/>
    </source>
</evidence>
<dbReference type="GO" id="GO:0008408">
    <property type="term" value="F:3'-5' exonuclease activity"/>
    <property type="evidence" value="ECO:0007669"/>
    <property type="project" value="UniProtKB-UniRule"/>
</dbReference>
<dbReference type="InterPro" id="IPR014382">
    <property type="entry name" value="DNA-dir_DNA_pol_B_adenovir"/>
</dbReference>
<comment type="similarity">
    <text evidence="3 13 14 15">Belongs to the DNA polymerase type-B family.</text>
</comment>
<dbReference type="PIRSF" id="PIRSF000788">
    <property type="entry name" value="DPol_ADV"/>
    <property type="match status" value="1"/>
</dbReference>
<dbReference type="SUPFAM" id="SSF53098">
    <property type="entry name" value="Ribonuclease H-like"/>
    <property type="match status" value="1"/>
</dbReference>
<evidence type="ECO:0000313" key="19">
    <source>
        <dbReference type="Proteomes" id="UP000121920"/>
    </source>
</evidence>
<dbReference type="PROSITE" id="PS00116">
    <property type="entry name" value="DNA_POLYMERASE_B"/>
    <property type="match status" value="1"/>
</dbReference>
<evidence type="ECO:0000256" key="14">
    <source>
        <dbReference type="PIRNR" id="PIRNR000788"/>
    </source>
</evidence>
<dbReference type="InterPro" id="IPR006172">
    <property type="entry name" value="DNA-dir_DNA_pol_B"/>
</dbReference>
<dbReference type="InterPro" id="IPR012337">
    <property type="entry name" value="RNaseH-like_sf"/>
</dbReference>
<dbReference type="GO" id="GO:0000166">
    <property type="term" value="F:nucleotide binding"/>
    <property type="evidence" value="ECO:0007669"/>
    <property type="project" value="UniProtKB-UniRule"/>
</dbReference>
<evidence type="ECO:0000256" key="10">
    <source>
        <dbReference type="ARBA" id="ARBA00023125"/>
    </source>
</evidence>
<dbReference type="InterPro" id="IPR004868">
    <property type="entry name" value="DNA-dir_DNA_pol_B_mt/vir"/>
</dbReference>
<keyword evidence="7 13" id="KW-0235">DNA replication</keyword>
<keyword evidence="8 13" id="KW-0239">DNA-directed DNA polymerase</keyword>
<feature type="region of interest" description="Disordered" evidence="16">
    <location>
        <begin position="1151"/>
        <end position="1177"/>
    </location>
</feature>
<dbReference type="SMART" id="SM00486">
    <property type="entry name" value="POLBc"/>
    <property type="match status" value="1"/>
</dbReference>
<dbReference type="GO" id="GO:0006261">
    <property type="term" value="P:DNA-templated DNA replication"/>
    <property type="evidence" value="ECO:0007669"/>
    <property type="project" value="UniProtKB-UniRule"/>
</dbReference>
<gene>
    <name evidence="13" type="primary">POL</name>
</gene>
<evidence type="ECO:0000256" key="13">
    <source>
        <dbReference type="HAMAP-Rule" id="MF_04055"/>
    </source>
</evidence>
<keyword evidence="9 13" id="KW-1194">Viral DNA replication</keyword>
<dbReference type="InterPro" id="IPR043502">
    <property type="entry name" value="DNA/RNA_pol_sf"/>
</dbReference>
<dbReference type="GO" id="GO:0042025">
    <property type="term" value="C:host cell nucleus"/>
    <property type="evidence" value="ECO:0007669"/>
    <property type="project" value="UniProtKB-SubCell"/>
</dbReference>
<feature type="compositionally biased region" description="Polar residues" evidence="16">
    <location>
        <begin position="1159"/>
        <end position="1171"/>
    </location>
</feature>
<evidence type="ECO:0000256" key="4">
    <source>
        <dbReference type="ARBA" id="ARBA00022562"/>
    </source>
</evidence>
<comment type="subunit">
    <text evidence="11 13">Heterodimer with the terminal protein; this heterodimer binds to bp 9 to 18 of the genome. Forms a complex with viral pTP, DBP and hosts NFIA and POU2F1/OCT1 for initiation of replication.</text>
</comment>
<comment type="miscellaneous">
    <text evidence="13">This DNA polymerase requires a protein as a primer.</text>
</comment>
<dbReference type="Pfam" id="PF03175">
    <property type="entry name" value="DNA_pol_B_2"/>
    <property type="match status" value="1"/>
</dbReference>
<evidence type="ECO:0000256" key="2">
    <source>
        <dbReference type="ARBA" id="ARBA00004147"/>
    </source>
</evidence>
<evidence type="ECO:0000313" key="18">
    <source>
        <dbReference type="EMBL" id="AEK98447.1"/>
    </source>
</evidence>
<keyword evidence="10 13" id="KW-0238">DNA-binding</keyword>
<evidence type="ECO:0000256" key="1">
    <source>
        <dbReference type="ARBA" id="ARBA00003123"/>
    </source>
</evidence>
<proteinExistence type="inferred from homology"/>
<comment type="catalytic activity">
    <reaction evidence="12 13 14 15">
        <text>DNA(n) + a 2'-deoxyribonucleoside 5'-triphosphate = DNA(n+1) + diphosphate</text>
        <dbReference type="Rhea" id="RHEA:22508"/>
        <dbReference type="Rhea" id="RHEA-COMP:17339"/>
        <dbReference type="Rhea" id="RHEA-COMP:17340"/>
        <dbReference type="ChEBI" id="CHEBI:33019"/>
        <dbReference type="ChEBI" id="CHEBI:61560"/>
        <dbReference type="ChEBI" id="CHEBI:173112"/>
        <dbReference type="EC" id="2.7.7.7"/>
    </reaction>
</comment>
<evidence type="ECO:0000256" key="11">
    <source>
        <dbReference type="ARBA" id="ARBA00046822"/>
    </source>
</evidence>
<feature type="domain" description="DNA-directed DNA polymerase family B mitochondria/virus" evidence="17">
    <location>
        <begin position="404"/>
        <end position="864"/>
    </location>
</feature>
<dbReference type="EC" id="2.7.7.7" evidence="13 14"/>
<keyword evidence="6 13" id="KW-0548">Nucleotidyltransferase</keyword>
<dbReference type="KEGG" id="vg:15486118"/>
<evidence type="ECO:0000259" key="17">
    <source>
        <dbReference type="Pfam" id="PF03175"/>
    </source>
</evidence>
<dbReference type="GO" id="GO:0003677">
    <property type="term" value="F:DNA binding"/>
    <property type="evidence" value="ECO:0007669"/>
    <property type="project" value="UniProtKB-UniRule"/>
</dbReference>
<dbReference type="OrthoDB" id="529at10239"/>
<reference evidence="18 19" key="1">
    <citation type="journal article" date="2011" name="PLoS Pathog.">
        <title>Cross-species transmission of a novel adenovirus associated with a fulminant pneumonia outbreak in a new world monkey colony.</title>
        <authorList>
            <person name="Chen E.C."/>
            <person name="Yagi S."/>
            <person name="Kelly K.R."/>
            <person name="Mendoza S.P."/>
            <person name="Maninger N."/>
            <person name="Rosenthal A."/>
            <person name="Spinner A."/>
            <person name="Bales K.L."/>
            <person name="Schnurr D.P."/>
            <person name="Lerche N.W."/>
            <person name="Chiu C.Y."/>
        </authorList>
    </citation>
    <scope>NUCLEOTIDE SEQUENCE [LARGE SCALE GENOMIC DNA]</scope>
</reference>
<feature type="region of interest" description="Disordered" evidence="16">
    <location>
        <begin position="1"/>
        <end position="63"/>
    </location>
</feature>
<dbReference type="GO" id="GO:0003887">
    <property type="term" value="F:DNA-directed DNA polymerase activity"/>
    <property type="evidence" value="ECO:0007669"/>
    <property type="project" value="UniProtKB-UniRule"/>
</dbReference>
<protein>
    <recommendedName>
        <fullName evidence="13 14">DNA polymerase</fullName>
        <ecNumber evidence="13 14">2.7.7.7</ecNumber>
    </recommendedName>
</protein>
<evidence type="ECO:0000256" key="6">
    <source>
        <dbReference type="ARBA" id="ARBA00022695"/>
    </source>
</evidence>
<dbReference type="GO" id="GO:0039693">
    <property type="term" value="P:viral DNA genome replication"/>
    <property type="evidence" value="ECO:0007669"/>
    <property type="project" value="UniProtKB-UniRule"/>
</dbReference>
<organism evidence="18 19">
    <name type="scientific">titi monkey adenovirus 1</name>
    <dbReference type="NCBI Taxonomy" id="3123084"/>
    <lineage>
        <taxon>Viruses</taxon>
        <taxon>Varidnaviria</taxon>
        <taxon>Bamfordvirae</taxon>
        <taxon>Preplasmiviricota</taxon>
        <taxon>Polisuviricotina</taxon>
        <taxon>Pharingeaviricetes</taxon>
        <taxon>Rowavirales</taxon>
        <taxon>Adenoviridae</taxon>
        <taxon>Mastadenovirus</taxon>
        <taxon>Mastadenovirus simuli</taxon>
        <taxon>Platyrrhini mastadenovirus A</taxon>
    </lineage>
</organism>
<evidence type="ECO:0000256" key="3">
    <source>
        <dbReference type="ARBA" id="ARBA00005755"/>
    </source>
</evidence>
<name>G0ZAH6_9ADEN</name>
<feature type="region of interest" description="Disordered" evidence="16">
    <location>
        <begin position="877"/>
        <end position="910"/>
    </location>
</feature>
<feature type="compositionally biased region" description="Low complexity" evidence="16">
    <location>
        <begin position="32"/>
        <end position="42"/>
    </location>
</feature>
<feature type="compositionally biased region" description="Basic and acidic residues" evidence="16">
    <location>
        <begin position="15"/>
        <end position="25"/>
    </location>
</feature>
<evidence type="ECO:0000256" key="16">
    <source>
        <dbReference type="SAM" id="MobiDB-lite"/>
    </source>
</evidence>
<evidence type="ECO:0000256" key="9">
    <source>
        <dbReference type="ARBA" id="ARBA00023109"/>
    </source>
</evidence>
<dbReference type="SUPFAM" id="SSF56672">
    <property type="entry name" value="DNA/RNA polymerases"/>
    <property type="match status" value="1"/>
</dbReference>
<dbReference type="EMBL" id="HQ913600">
    <property type="protein sequence ID" value="AEK98447.1"/>
    <property type="molecule type" value="Genomic_DNA"/>
</dbReference>
<dbReference type="PRINTS" id="PR00106">
    <property type="entry name" value="DNAPOLB"/>
</dbReference>
<dbReference type="HAMAP" id="MF_04055">
    <property type="entry name" value="ADV_DPOL"/>
    <property type="match status" value="1"/>
</dbReference>
<dbReference type="RefSeq" id="YP_007518313.1">
    <property type="nucleotide sequence ID" value="NC_020487.1"/>
</dbReference>
<accession>G0ZAH6</accession>
<comment type="subcellular location">
    <subcellularLocation>
        <location evidence="2 13">Host nucleus</location>
    </subcellularLocation>
</comment>
<evidence type="ECO:0000256" key="12">
    <source>
        <dbReference type="ARBA" id="ARBA00049244"/>
    </source>
</evidence>
<evidence type="ECO:0000256" key="8">
    <source>
        <dbReference type="ARBA" id="ARBA00022932"/>
    </source>
</evidence>
<sequence>MALVQNHGTGGLHPETPDPTHEPPSHRLRLQSPGQASRPAPAQRRRRRAATPRVVPLNPLRGNVLAPRGTKSLHVIDPRSGVPTEIKYYGVAGHLAAPIRTLCRVHLCDEPPDAFFQDLHVHTLISKMQELRPTASEIWRVEPGRAQAQVAPVPDLDEHHLLPFPLHFLVRQHQLYLIHSLISEQKCEFCGRYYKQTHTCSVRRRDFYFHHVQAHSSHWWQEIKFFPLGAHPDTRRLFVTYDVETYTSINRFGKQLMPFMLVMHIGGDEQMAAEAQQLARDQGWQVWRSLTHPRVFYLLTPQPKAIGCRFKEFRDSLQQHFARQLWRLFKLENFQLLHDLAAKEGLSSPDDLQPEHFKSLKFQGRPRFWEIYIIGHNISGFDEIVMAAQVVNHRGEIPPPFRVTRNFMPRCGKILFNDITFALPNPQYSKEGGTDYALWEQGGCGDADFKCQSLKFMVRDTFALTHTSLRKAAQAYELSVEKGCCPYQAVNEFYMKGTYRTDSDGFPDEGYWKDSEEYRLNKELWLQSKKTHDERYDLVKQTLDYCALDVLVTAELVLRLQDSYARFVHESVNLPLCAFNIFQRPTISSNSHAIFRQVVYRAERPQKPHLGSVLLAPSHELYDYVRASIRGGRCYPTFIGVLEEPLYVYDICGMYASALTHPFPAGAPLNPYERALALHAWQQRLDRRDTPLDYFDPDLLPGIFTIDADPPPEDMLDVLPPFCSRKGGRLCWTNESLRGEVATSIDVMTLHNRGWRVRLQPDERATVFPEWRCVAREYVQLNIAAKERADRDKNQTLRSIAKLLSNALYGSFATKLDNKKTVFSDQMEGALVKGVASGHYSIKSSSFIETDNLSSEYMDAWAAEFLPGQLALQEPTVVAGSGSDPEEDNEDPPEHAPFYTPPQPTPGDPDHVTYTYKPITFLDCDEDALCLHTLEKNDPLIENERYPSHIASFVLAWTRAFVSEWAGFLYDEDRGTPLHLRPLKSVYGDTDSLFVTERGHRLMETRGKHRIKKNGGGLVFDPQHPQLTWLVECETQCSKCGADAYSPESVFLAPKLYALKSLRCPQCGHEGKGKLRAKGHPASELSYQLLLNCYLEEYQGGNARYETSRLTLKRSLASVQAQAHPFTVTETTLRRTLRPWKDRTLAPLTPGEMHRLRPYSNSHPNPRNQETCWIEMP</sequence>
<keyword evidence="4 13" id="KW-1048">Host nucleus</keyword>
<evidence type="ECO:0000256" key="5">
    <source>
        <dbReference type="ARBA" id="ARBA00022679"/>
    </source>
</evidence>
<keyword evidence="5 13" id="KW-0808">Transferase</keyword>
<evidence type="ECO:0000256" key="15">
    <source>
        <dbReference type="RuleBase" id="RU000442"/>
    </source>
</evidence>
<comment type="function">
    <text evidence="1 13">Eukaryotic-type DNA polymerase involved in viral genomic replication. DNA synthesis is protein primed, and acts in a strand displacement replication. Assembles in complex with viral pTP, DBP, host NFIA and host POU2F1/OCT1 on viral origin of replication. The polymerase covalently transfers dCMP onto pTP, thereby initiating complementary strand synthesis.</text>
</comment>